<dbReference type="GO" id="GO:0006935">
    <property type="term" value="P:chemotaxis"/>
    <property type="evidence" value="ECO:0007669"/>
    <property type="project" value="UniProtKB-KW"/>
</dbReference>
<dbReference type="PANTHER" id="PTHR39452">
    <property type="entry name" value="CHEY-P PHOSPHATASE CHEX"/>
    <property type="match status" value="1"/>
</dbReference>
<evidence type="ECO:0000256" key="1">
    <source>
        <dbReference type="ARBA" id="ARBA00022500"/>
    </source>
</evidence>
<evidence type="ECO:0000313" key="4">
    <source>
        <dbReference type="Proteomes" id="UP000199701"/>
    </source>
</evidence>
<evidence type="ECO:0000313" key="3">
    <source>
        <dbReference type="EMBL" id="SEV82420.1"/>
    </source>
</evidence>
<dbReference type="Proteomes" id="UP000199701">
    <property type="component" value="Unassembled WGS sequence"/>
</dbReference>
<dbReference type="InterPro" id="IPR028976">
    <property type="entry name" value="CheC-like_sf"/>
</dbReference>
<proteinExistence type="predicted"/>
<dbReference type="CDD" id="cd17906">
    <property type="entry name" value="CheX"/>
    <property type="match status" value="1"/>
</dbReference>
<sequence>MTDINVEFINPFLIATVGILKDMCQIALKVEKPYIKNTEFADDSILIMIGVTGEMRGQIIIALTISNACDVASKMMMGMPVTELNDLSISAISELGNMIMGNTATILSTKGIGIDITPPTICRGNLSFTTSYAKNICIPFSYENKVIMELDIAVKGES</sequence>
<evidence type="ECO:0000259" key="2">
    <source>
        <dbReference type="Pfam" id="PF13690"/>
    </source>
</evidence>
<dbReference type="InterPro" id="IPR038756">
    <property type="entry name" value="CheX-like"/>
</dbReference>
<dbReference type="Pfam" id="PF13690">
    <property type="entry name" value="CheX"/>
    <property type="match status" value="1"/>
</dbReference>
<dbReference type="OrthoDB" id="9788100at2"/>
<keyword evidence="1" id="KW-0145">Chemotaxis</keyword>
<dbReference type="RefSeq" id="WP_092449491.1">
    <property type="nucleotide sequence ID" value="NZ_FOJI01000001.1"/>
</dbReference>
<name>A0A1I0M3Q0_9FIRM</name>
<keyword evidence="4" id="KW-1185">Reference proteome</keyword>
<dbReference type="Gene3D" id="3.40.1550.10">
    <property type="entry name" value="CheC-like"/>
    <property type="match status" value="1"/>
</dbReference>
<feature type="domain" description="Chemotaxis phosphatase CheX-like" evidence="2">
    <location>
        <begin position="46"/>
        <end position="140"/>
    </location>
</feature>
<dbReference type="InterPro" id="IPR028051">
    <property type="entry name" value="CheX-like_dom"/>
</dbReference>
<dbReference type="STRING" id="99656.SAMN05421659_101102"/>
<dbReference type="SUPFAM" id="SSF103039">
    <property type="entry name" value="CheC-like"/>
    <property type="match status" value="1"/>
</dbReference>
<dbReference type="PANTHER" id="PTHR39452:SF1">
    <property type="entry name" value="CHEY-P PHOSPHATASE CHEX"/>
    <property type="match status" value="1"/>
</dbReference>
<accession>A0A1I0M3Q0</accession>
<reference evidence="3 4" key="1">
    <citation type="submission" date="2016-10" db="EMBL/GenBank/DDBJ databases">
        <authorList>
            <person name="de Groot N.N."/>
        </authorList>
    </citation>
    <scope>NUCLEOTIDE SEQUENCE [LARGE SCALE GENOMIC DNA]</scope>
    <source>
        <strain evidence="3 4">DSM 9179</strain>
    </source>
</reference>
<organism evidence="3 4">
    <name type="scientific">[Clostridium] fimetarium</name>
    <dbReference type="NCBI Taxonomy" id="99656"/>
    <lineage>
        <taxon>Bacteria</taxon>
        <taxon>Bacillati</taxon>
        <taxon>Bacillota</taxon>
        <taxon>Clostridia</taxon>
        <taxon>Lachnospirales</taxon>
        <taxon>Lachnospiraceae</taxon>
    </lineage>
</organism>
<protein>
    <submittedName>
        <fullName evidence="3">Chemotaxis protein CheX</fullName>
    </submittedName>
</protein>
<dbReference type="EMBL" id="FOJI01000001">
    <property type="protein sequence ID" value="SEV82420.1"/>
    <property type="molecule type" value="Genomic_DNA"/>
</dbReference>
<dbReference type="AlphaFoldDB" id="A0A1I0M3Q0"/>
<gene>
    <name evidence="3" type="ORF">SAMN05421659_101102</name>
</gene>